<feature type="transmembrane region" description="Helical" evidence="1">
    <location>
        <begin position="6"/>
        <end position="27"/>
    </location>
</feature>
<sequence length="93" mass="9742">MNPDVTITTLAAALPAVLGLFVSYQAYRGYRRHGSATMGLLAVGIACFTAIPFAVQSLVAPTLAWSDALTLLAVVSTYNVGLAAILWSLRGDD</sequence>
<accession>A0A8U0IKS5</accession>
<keyword evidence="1" id="KW-0472">Membrane</keyword>
<dbReference type="Proteomes" id="UP000830434">
    <property type="component" value="Chromosome"/>
</dbReference>
<dbReference type="EMBL" id="CP096658">
    <property type="protein sequence ID" value="UPW00922.1"/>
    <property type="molecule type" value="Genomic_DNA"/>
</dbReference>
<dbReference type="GeneID" id="72188624"/>
<keyword evidence="3" id="KW-1185">Reference proteome</keyword>
<evidence type="ECO:0000313" key="3">
    <source>
        <dbReference type="Proteomes" id="UP000830434"/>
    </source>
</evidence>
<evidence type="ECO:0000313" key="2">
    <source>
        <dbReference type="EMBL" id="UPW00922.1"/>
    </source>
</evidence>
<gene>
    <name evidence="2" type="ORF">M0R88_02175</name>
</gene>
<reference evidence="2" key="1">
    <citation type="submission" date="2022-04" db="EMBL/GenBank/DDBJ databases">
        <title>Diverse halophilic archaea isolated from saline environments.</title>
        <authorList>
            <person name="Cui H.-L."/>
        </authorList>
    </citation>
    <scope>NUCLEOTIDE SEQUENCE</scope>
    <source>
        <strain evidence="2">XZYJT40</strain>
    </source>
</reference>
<name>A0A8U0IKS5_9EURY</name>
<dbReference type="RefSeq" id="WP_248655329.1">
    <property type="nucleotide sequence ID" value="NZ_CP096658.1"/>
</dbReference>
<evidence type="ECO:0000256" key="1">
    <source>
        <dbReference type="SAM" id="Phobius"/>
    </source>
</evidence>
<protein>
    <submittedName>
        <fullName evidence="2">Uncharacterized protein</fullName>
    </submittedName>
</protein>
<organism evidence="2 3">
    <name type="scientific">Halorussus gelatinilyticus</name>
    <dbReference type="NCBI Taxonomy" id="2937524"/>
    <lineage>
        <taxon>Archaea</taxon>
        <taxon>Methanobacteriati</taxon>
        <taxon>Methanobacteriota</taxon>
        <taxon>Stenosarchaea group</taxon>
        <taxon>Halobacteria</taxon>
        <taxon>Halobacteriales</taxon>
        <taxon>Haladaptataceae</taxon>
        <taxon>Halorussus</taxon>
    </lineage>
</organism>
<dbReference type="InterPro" id="IPR055943">
    <property type="entry name" value="DUF7521"/>
</dbReference>
<keyword evidence="1" id="KW-1133">Transmembrane helix</keyword>
<keyword evidence="1" id="KW-0812">Transmembrane</keyword>
<dbReference type="Pfam" id="PF24365">
    <property type="entry name" value="DUF7521"/>
    <property type="match status" value="1"/>
</dbReference>
<dbReference type="KEGG" id="haxz:M0R88_02175"/>
<feature type="transmembrane region" description="Helical" evidence="1">
    <location>
        <begin position="71"/>
        <end position="89"/>
    </location>
</feature>
<dbReference type="AlphaFoldDB" id="A0A8U0IKS5"/>
<feature type="transmembrane region" description="Helical" evidence="1">
    <location>
        <begin position="39"/>
        <end position="59"/>
    </location>
</feature>
<proteinExistence type="predicted"/>